<dbReference type="EMBL" id="BAAAQR010000009">
    <property type="protein sequence ID" value="GAA2150064.1"/>
    <property type="molecule type" value="Genomic_DNA"/>
</dbReference>
<dbReference type="CDD" id="cd04301">
    <property type="entry name" value="NAT_SF"/>
    <property type="match status" value="2"/>
</dbReference>
<evidence type="ECO:0000313" key="5">
    <source>
        <dbReference type="Proteomes" id="UP001501771"/>
    </source>
</evidence>
<organism evidence="4 5">
    <name type="scientific">Nocardioides koreensis</name>
    <dbReference type="NCBI Taxonomy" id="433651"/>
    <lineage>
        <taxon>Bacteria</taxon>
        <taxon>Bacillati</taxon>
        <taxon>Actinomycetota</taxon>
        <taxon>Actinomycetes</taxon>
        <taxon>Propionibacteriales</taxon>
        <taxon>Nocardioidaceae</taxon>
        <taxon>Nocardioides</taxon>
    </lineage>
</organism>
<keyword evidence="2" id="KW-0012">Acyltransferase</keyword>
<keyword evidence="1" id="KW-0808">Transferase</keyword>
<feature type="domain" description="N-acetyltransferase" evidence="3">
    <location>
        <begin position="11"/>
        <end position="157"/>
    </location>
</feature>
<dbReference type="PROSITE" id="PS51186">
    <property type="entry name" value="GNAT"/>
    <property type="match status" value="2"/>
</dbReference>
<dbReference type="Gene3D" id="3.40.630.30">
    <property type="match status" value="1"/>
</dbReference>
<gene>
    <name evidence="4" type="ORF">GCM10009844_30560</name>
</gene>
<dbReference type="Proteomes" id="UP001501771">
    <property type="component" value="Unassembled WGS sequence"/>
</dbReference>
<dbReference type="InterPro" id="IPR050832">
    <property type="entry name" value="Bact_Acetyltransf"/>
</dbReference>
<comment type="caution">
    <text evidence="4">The sequence shown here is derived from an EMBL/GenBank/DDBJ whole genome shotgun (WGS) entry which is preliminary data.</text>
</comment>
<proteinExistence type="predicted"/>
<evidence type="ECO:0000313" key="4">
    <source>
        <dbReference type="EMBL" id="GAA2150064.1"/>
    </source>
</evidence>
<dbReference type="RefSeq" id="WP_344153955.1">
    <property type="nucleotide sequence ID" value="NZ_BAAAQR010000009.1"/>
</dbReference>
<dbReference type="InterPro" id="IPR016181">
    <property type="entry name" value="Acyl_CoA_acyltransferase"/>
</dbReference>
<sequence length="307" mass="33306">MTATLDLPAGLTARPLVASDAAAVTAVMAAQQLADTGEVSIEEADIVADWQVPGYVVSEHAVGVFEGDRLIGYAEVTTGDRGDASVHPDHNGRGIGTRLALWMQARAREAGASVIGMPVPQDSPGDKLLESLGYHVRWTSWVLQLPEGARIPERPLPEGYAVRAATEDDHRACWTVQEDAFLEWSAREREPFEQWEAEIPRRPGFEPWNLRVVTDPAGEVVALAVVQMSPTCAFIARLATRQDQRGKGLAQALLVDAFAQAVERGAERCELSTDSRTGTLGLYEKVGMQITSVWVNRAIEVTPAATR</sequence>
<feature type="domain" description="N-acetyltransferase" evidence="3">
    <location>
        <begin position="160"/>
        <end position="307"/>
    </location>
</feature>
<dbReference type="SUPFAM" id="SSF55729">
    <property type="entry name" value="Acyl-CoA N-acyltransferases (Nat)"/>
    <property type="match status" value="2"/>
</dbReference>
<name>A0ABP5LMF9_9ACTN</name>
<dbReference type="InterPro" id="IPR000182">
    <property type="entry name" value="GNAT_dom"/>
</dbReference>
<evidence type="ECO:0000256" key="2">
    <source>
        <dbReference type="ARBA" id="ARBA00023315"/>
    </source>
</evidence>
<protein>
    <submittedName>
        <fullName evidence="4">GNAT family N-acetyltransferase</fullName>
    </submittedName>
</protein>
<dbReference type="Pfam" id="PF00583">
    <property type="entry name" value="Acetyltransf_1"/>
    <property type="match status" value="2"/>
</dbReference>
<evidence type="ECO:0000256" key="1">
    <source>
        <dbReference type="ARBA" id="ARBA00022679"/>
    </source>
</evidence>
<dbReference type="PANTHER" id="PTHR43877">
    <property type="entry name" value="AMINOALKYLPHOSPHONATE N-ACETYLTRANSFERASE-RELATED-RELATED"/>
    <property type="match status" value="1"/>
</dbReference>
<evidence type="ECO:0000259" key="3">
    <source>
        <dbReference type="PROSITE" id="PS51186"/>
    </source>
</evidence>
<accession>A0ABP5LMF9</accession>
<reference evidence="5" key="1">
    <citation type="journal article" date="2019" name="Int. J. Syst. Evol. Microbiol.">
        <title>The Global Catalogue of Microorganisms (GCM) 10K type strain sequencing project: providing services to taxonomists for standard genome sequencing and annotation.</title>
        <authorList>
            <consortium name="The Broad Institute Genomics Platform"/>
            <consortium name="The Broad Institute Genome Sequencing Center for Infectious Disease"/>
            <person name="Wu L."/>
            <person name="Ma J."/>
        </authorList>
    </citation>
    <scope>NUCLEOTIDE SEQUENCE [LARGE SCALE GENOMIC DNA]</scope>
    <source>
        <strain evidence="5">JCM 16022</strain>
    </source>
</reference>
<keyword evidence="5" id="KW-1185">Reference proteome</keyword>